<keyword evidence="1" id="KW-0732">Signal</keyword>
<gene>
    <name evidence="2" type="ORF">COB21_01040</name>
</gene>
<dbReference type="AlphaFoldDB" id="A0A2A4X857"/>
<evidence type="ECO:0000256" key="1">
    <source>
        <dbReference type="SAM" id="SignalP"/>
    </source>
</evidence>
<evidence type="ECO:0000313" key="2">
    <source>
        <dbReference type="EMBL" id="PCI78245.1"/>
    </source>
</evidence>
<sequence>MKKFFHPCILFFMLISLVSAKEAINIPNKENDPQCKPATIKLRLFSSDKGALIEARGAYEVINTMNGRKLSWGNSDKRFHMYGHNSGIKWGENFLGIFQITLLPKSESSRFLINGIEYPGAIEIYNAKNSLIVINELTIEDFLKATLSPAVSDIYKLSTYEALAIAMRTHYYHIAEKNADSFWHLDAAEIGYNGCGLSLQNLPLEAGILSTKHVVMKHNKTTFPSGFSTHCAGKTASYKQVLRVKSIECPSGVISPYAQQVRTETRWKERIPLRMLAQKIKLNRITNIETFRDPSSQKVYAIRLFDGIHSVDLPIKQLQHILGKNQIKSNDFIAKVYDDAITFEGFGQGLGIGICLYSANKMAEKSDDALKILSFFYPNVEFSKVKSLPTVVKPRLQHIDYLPGDVLSDGPRRILHK</sequence>
<proteinExistence type="predicted"/>
<dbReference type="EMBL" id="NVUK01000007">
    <property type="protein sequence ID" value="PCI78245.1"/>
    <property type="molecule type" value="Genomic_DNA"/>
</dbReference>
<accession>A0A2A4X857</accession>
<comment type="caution">
    <text evidence="2">The sequence shown here is derived from an EMBL/GenBank/DDBJ whole genome shotgun (WGS) entry which is preliminary data.</text>
</comment>
<organism evidence="2 3">
    <name type="scientific">Aerophobetes bacterium</name>
    <dbReference type="NCBI Taxonomy" id="2030807"/>
    <lineage>
        <taxon>Bacteria</taxon>
        <taxon>Candidatus Aerophobota</taxon>
    </lineage>
</organism>
<reference evidence="3" key="1">
    <citation type="submission" date="2017-08" db="EMBL/GenBank/DDBJ databases">
        <title>A dynamic microbial community with high functional redundancy inhabits the cold, oxic subseafloor aquifer.</title>
        <authorList>
            <person name="Tully B.J."/>
            <person name="Wheat C.G."/>
            <person name="Glazer B.T."/>
            <person name="Huber J.A."/>
        </authorList>
    </citation>
    <scope>NUCLEOTIDE SEQUENCE [LARGE SCALE GENOMIC DNA]</scope>
</reference>
<name>A0A2A4X857_UNCAE</name>
<protein>
    <submittedName>
        <fullName evidence="2">Uncharacterized protein</fullName>
    </submittedName>
</protein>
<dbReference type="PROSITE" id="PS50890">
    <property type="entry name" value="PUA"/>
    <property type="match status" value="1"/>
</dbReference>
<feature type="chain" id="PRO_5013354444" evidence="1">
    <location>
        <begin position="21"/>
        <end position="417"/>
    </location>
</feature>
<dbReference type="Proteomes" id="UP000218775">
    <property type="component" value="Unassembled WGS sequence"/>
</dbReference>
<evidence type="ECO:0000313" key="3">
    <source>
        <dbReference type="Proteomes" id="UP000218775"/>
    </source>
</evidence>
<feature type="signal peptide" evidence="1">
    <location>
        <begin position="1"/>
        <end position="20"/>
    </location>
</feature>